<dbReference type="SUPFAM" id="SSF50978">
    <property type="entry name" value="WD40 repeat-like"/>
    <property type="match status" value="1"/>
</dbReference>
<dbReference type="InterPro" id="IPR052818">
    <property type="entry name" value="NEDD1_Spindle_Assembly"/>
</dbReference>
<dbReference type="Gene3D" id="2.130.10.10">
    <property type="entry name" value="YVTN repeat-like/Quinoprotein amine dehydrogenase"/>
    <property type="match status" value="2"/>
</dbReference>
<organism evidence="3 4">
    <name type="scientific">Diabrotica balteata</name>
    <name type="common">Banded cucumber beetle</name>
    <dbReference type="NCBI Taxonomy" id="107213"/>
    <lineage>
        <taxon>Eukaryota</taxon>
        <taxon>Metazoa</taxon>
        <taxon>Ecdysozoa</taxon>
        <taxon>Arthropoda</taxon>
        <taxon>Hexapoda</taxon>
        <taxon>Insecta</taxon>
        <taxon>Pterygota</taxon>
        <taxon>Neoptera</taxon>
        <taxon>Endopterygota</taxon>
        <taxon>Coleoptera</taxon>
        <taxon>Polyphaga</taxon>
        <taxon>Cucujiformia</taxon>
        <taxon>Chrysomeloidea</taxon>
        <taxon>Chrysomelidae</taxon>
        <taxon>Galerucinae</taxon>
        <taxon>Diabroticina</taxon>
        <taxon>Diabroticites</taxon>
        <taxon>Diabrotica</taxon>
    </lineage>
</organism>
<dbReference type="GO" id="GO:0036064">
    <property type="term" value="C:ciliary basal body"/>
    <property type="evidence" value="ECO:0007669"/>
    <property type="project" value="TreeGrafter"/>
</dbReference>
<reference evidence="3" key="1">
    <citation type="submission" date="2022-01" db="EMBL/GenBank/DDBJ databases">
        <authorList>
            <person name="King R."/>
        </authorList>
    </citation>
    <scope>NUCLEOTIDE SEQUENCE</scope>
</reference>
<dbReference type="GO" id="GO:0005813">
    <property type="term" value="C:centrosome"/>
    <property type="evidence" value="ECO:0007669"/>
    <property type="project" value="TreeGrafter"/>
</dbReference>
<dbReference type="PANTHER" id="PTHR44414:SF1">
    <property type="entry name" value="PROTEIN NEDD1"/>
    <property type="match status" value="1"/>
</dbReference>
<dbReference type="GO" id="GO:0043015">
    <property type="term" value="F:gamma-tubulin binding"/>
    <property type="evidence" value="ECO:0007669"/>
    <property type="project" value="TreeGrafter"/>
</dbReference>
<dbReference type="PANTHER" id="PTHR44414">
    <property type="entry name" value="PROTEIN NEDD1"/>
    <property type="match status" value="1"/>
</dbReference>
<feature type="repeat" description="WD" evidence="1">
    <location>
        <begin position="197"/>
        <end position="239"/>
    </location>
</feature>
<dbReference type="PROSITE" id="PS50082">
    <property type="entry name" value="WD_REPEATS_2"/>
    <property type="match status" value="1"/>
</dbReference>
<dbReference type="Pfam" id="PF00400">
    <property type="entry name" value="WD40"/>
    <property type="match status" value="2"/>
</dbReference>
<dbReference type="SMART" id="SM00320">
    <property type="entry name" value="WD40"/>
    <property type="match status" value="6"/>
</dbReference>
<keyword evidence="2" id="KW-0175">Coiled coil</keyword>
<evidence type="ECO:0000313" key="3">
    <source>
        <dbReference type="EMBL" id="CAG9827727.1"/>
    </source>
</evidence>
<evidence type="ECO:0000256" key="2">
    <source>
        <dbReference type="SAM" id="Coils"/>
    </source>
</evidence>
<accession>A0A9N9SR51</accession>
<evidence type="ECO:0008006" key="5">
    <source>
        <dbReference type="Google" id="ProtNLM"/>
    </source>
</evidence>
<keyword evidence="1" id="KW-0853">WD repeat</keyword>
<dbReference type="InterPro" id="IPR036322">
    <property type="entry name" value="WD40_repeat_dom_sf"/>
</dbReference>
<dbReference type="Proteomes" id="UP001153709">
    <property type="component" value="Chromosome 1"/>
</dbReference>
<evidence type="ECO:0000313" key="4">
    <source>
        <dbReference type="Proteomes" id="UP001153709"/>
    </source>
</evidence>
<dbReference type="GO" id="GO:0005737">
    <property type="term" value="C:cytoplasm"/>
    <property type="evidence" value="ECO:0007669"/>
    <property type="project" value="TreeGrafter"/>
</dbReference>
<dbReference type="AlphaFoldDB" id="A0A9N9SR51"/>
<dbReference type="InterPro" id="IPR001680">
    <property type="entry name" value="WD40_rpt"/>
</dbReference>
<keyword evidence="4" id="KW-1185">Reference proteome</keyword>
<dbReference type="OrthoDB" id="1602884at2759"/>
<dbReference type="GO" id="GO:0005814">
    <property type="term" value="C:centriole"/>
    <property type="evidence" value="ECO:0007669"/>
    <property type="project" value="TreeGrafter"/>
</dbReference>
<name>A0A9N9SR51_DIABA</name>
<dbReference type="InterPro" id="IPR015943">
    <property type="entry name" value="WD40/YVTN_repeat-like_dom_sf"/>
</dbReference>
<proteinExistence type="predicted"/>
<dbReference type="GO" id="GO:0000922">
    <property type="term" value="C:spindle pole"/>
    <property type="evidence" value="ECO:0007669"/>
    <property type="project" value="TreeGrafter"/>
</dbReference>
<protein>
    <recommendedName>
        <fullName evidence="5">Protein NEDD1</fullName>
    </recommendedName>
</protein>
<sequence length="554" mass="61541">MYIASVATTIKFHEFPNGNVIHNYQPGKVEGPIRSVSWSRDGNWLVVVPHSGQTEIVSTKDQLKLLKTIHEVDEPTVACFQNTTKKLVGIGTKSGLVLIYDIKSRNVKKRFPRASTQVTHVAFTAKDTHCVAACKNGEVLVYNNVTNSPPANLRVPKSNSVSCLKTNQLKRNLVLGGSNEGIVVVWDININRSKFCTEAHKAPVSSVAFSPVNPDLIITAGSDRQFCFYDIIDNKCIANVPVENNITAVDFSPDGTSFVLASQNGRVYVYDSRNIQEPVHSFIAHKSAIKYIAFQKVNESNDSSVCSISKSSENSACLLAEDIKKQPRRSVRTSDFFGMYVHTVDGALEAKSVASMEGGDSFIAALGLDKSNASESVNNDDVFLKADISRLPSIHDAELPSSNSIHLGKVDVSDCKPKQFSSTPKFQFFTKSEMSPTIVQNVVPNNASTSDIKAVVRECFNEEFRNVVSDLKNDIKYQATHTTYQLRSMLLDMQMAMVKEFIKVENFNNRLRDDMLPNSNYEASLVEENDRLRKRIDFLEEQLKNLSEDKESGV</sequence>
<evidence type="ECO:0000256" key="1">
    <source>
        <dbReference type="PROSITE-ProRule" id="PRU00221"/>
    </source>
</evidence>
<feature type="coiled-coil region" evidence="2">
    <location>
        <begin position="522"/>
        <end position="549"/>
    </location>
</feature>
<dbReference type="EMBL" id="OU898276">
    <property type="protein sequence ID" value="CAG9827727.1"/>
    <property type="molecule type" value="Genomic_DNA"/>
</dbReference>
<dbReference type="GO" id="GO:0000278">
    <property type="term" value="P:mitotic cell cycle"/>
    <property type="evidence" value="ECO:0007669"/>
    <property type="project" value="TreeGrafter"/>
</dbReference>
<gene>
    <name evidence="3" type="ORF">DIABBA_LOCUS1705</name>
</gene>
<dbReference type="GO" id="GO:0007020">
    <property type="term" value="P:microtubule nucleation"/>
    <property type="evidence" value="ECO:0007669"/>
    <property type="project" value="TreeGrafter"/>
</dbReference>